<gene>
    <name evidence="5" type="ORF">NJU99_03785</name>
</gene>
<keyword evidence="2 3" id="KW-0732">Signal</keyword>
<reference evidence="5" key="1">
    <citation type="submission" date="2022-07" db="EMBL/GenBank/DDBJ databases">
        <title>Arcobacter roscoffensis sp. nov., a marine bacterium isolated from coastal seawater collected from Roscoff, France.</title>
        <authorList>
            <person name="Pascual J."/>
            <person name="Lepeaux C."/>
            <person name="Methner A."/>
            <person name="Overmann J."/>
        </authorList>
    </citation>
    <scope>NUCLEOTIDE SEQUENCE</scope>
    <source>
        <strain evidence="5">ARW1-2F2</strain>
    </source>
</reference>
<dbReference type="Proteomes" id="UP001060012">
    <property type="component" value="Chromosome"/>
</dbReference>
<evidence type="ECO:0000256" key="2">
    <source>
        <dbReference type="ARBA" id="ARBA00022729"/>
    </source>
</evidence>
<evidence type="ECO:0000313" key="5">
    <source>
        <dbReference type="EMBL" id="UTJ07220.1"/>
    </source>
</evidence>
<feature type="signal peptide" evidence="3">
    <location>
        <begin position="1"/>
        <end position="19"/>
    </location>
</feature>
<name>A0ABY5E907_9BACT</name>
<accession>A0ABY5E907</accession>
<evidence type="ECO:0000256" key="1">
    <source>
        <dbReference type="ARBA" id="ARBA00004196"/>
    </source>
</evidence>
<dbReference type="EMBL" id="CP100595">
    <property type="protein sequence ID" value="UTJ07220.1"/>
    <property type="molecule type" value="Genomic_DNA"/>
</dbReference>
<protein>
    <submittedName>
        <fullName evidence="5">Imelysin family protein</fullName>
    </submittedName>
</protein>
<feature type="chain" id="PRO_5045936162" evidence="3">
    <location>
        <begin position="20"/>
        <end position="313"/>
    </location>
</feature>
<comment type="subcellular location">
    <subcellularLocation>
        <location evidence="1">Cell envelope</location>
    </subcellularLocation>
</comment>
<keyword evidence="6" id="KW-1185">Reference proteome</keyword>
<dbReference type="RefSeq" id="WP_254577398.1">
    <property type="nucleotide sequence ID" value="NZ_CP100595.1"/>
</dbReference>
<dbReference type="Gene3D" id="1.20.1420.20">
    <property type="entry name" value="M75 peptidase, HXXE motif"/>
    <property type="match status" value="1"/>
</dbReference>
<dbReference type="InterPro" id="IPR018976">
    <property type="entry name" value="Imelysin-like"/>
</dbReference>
<evidence type="ECO:0000259" key="4">
    <source>
        <dbReference type="Pfam" id="PF09375"/>
    </source>
</evidence>
<feature type="domain" description="Imelysin-like" evidence="4">
    <location>
        <begin position="45"/>
        <end position="301"/>
    </location>
</feature>
<evidence type="ECO:0000256" key="3">
    <source>
        <dbReference type="SAM" id="SignalP"/>
    </source>
</evidence>
<dbReference type="InterPro" id="IPR038352">
    <property type="entry name" value="Imelysin_sf"/>
</dbReference>
<dbReference type="Pfam" id="PF09375">
    <property type="entry name" value="Peptidase_M75"/>
    <property type="match status" value="1"/>
</dbReference>
<evidence type="ECO:0000313" key="6">
    <source>
        <dbReference type="Proteomes" id="UP001060012"/>
    </source>
</evidence>
<organism evidence="5 6">
    <name type="scientific">Arcobacter roscoffensis</name>
    <dbReference type="NCBI Taxonomy" id="2961520"/>
    <lineage>
        <taxon>Bacteria</taxon>
        <taxon>Pseudomonadati</taxon>
        <taxon>Campylobacterota</taxon>
        <taxon>Epsilonproteobacteria</taxon>
        <taxon>Campylobacterales</taxon>
        <taxon>Arcobacteraceae</taxon>
        <taxon>Arcobacter</taxon>
    </lineage>
</organism>
<sequence length="313" mass="35814">MKKLLITTAFLATSMFAQTSLHSILENVSVPNVNKTIESAKSLKENTNKKNFENLVSEWKKVEALYFAGDIDENYIDTPRYIDVYHNLKEDLSEQMQRAIDSNDEPRIALFKNSFRTINALEYVLFNDEIITKREKLLAVNILDTIISNLEDIKDVYKEYLKTGSKSEKWENSLVINTLISSSYRLREWRVGEPSGYAAKYKNDPKNQRAEYYLSKNSLNAIKAILKAHDEVIGDKSYENFATMAKNAGAKRAIIEAQEALSKSLKELENYKNDDFSKAKLLYEATKELHNAYYLSLVEELAVTAKILDADGD</sequence>
<proteinExistence type="predicted"/>